<dbReference type="Proteomes" id="UP000007129">
    <property type="component" value="Unassembled WGS sequence"/>
</dbReference>
<evidence type="ECO:0000256" key="1">
    <source>
        <dbReference type="ARBA" id="ARBA00004123"/>
    </source>
</evidence>
<dbReference type="AlphaFoldDB" id="K2SAP5"/>
<dbReference type="PROSITE" id="PS00028">
    <property type="entry name" value="ZINC_FINGER_C2H2_1"/>
    <property type="match status" value="3"/>
</dbReference>
<gene>
    <name evidence="9" type="ORF">MPH_03328</name>
</gene>
<evidence type="ECO:0000256" key="5">
    <source>
        <dbReference type="ARBA" id="ARBA00022833"/>
    </source>
</evidence>
<dbReference type="PROSITE" id="PS50157">
    <property type="entry name" value="ZINC_FINGER_C2H2_2"/>
    <property type="match status" value="1"/>
</dbReference>
<keyword evidence="4 7" id="KW-0863">Zinc-finger</keyword>
<organism evidence="9 10">
    <name type="scientific">Macrophomina phaseolina (strain MS6)</name>
    <name type="common">Charcoal rot fungus</name>
    <dbReference type="NCBI Taxonomy" id="1126212"/>
    <lineage>
        <taxon>Eukaryota</taxon>
        <taxon>Fungi</taxon>
        <taxon>Dikarya</taxon>
        <taxon>Ascomycota</taxon>
        <taxon>Pezizomycotina</taxon>
        <taxon>Dothideomycetes</taxon>
        <taxon>Dothideomycetes incertae sedis</taxon>
        <taxon>Botryosphaeriales</taxon>
        <taxon>Botryosphaeriaceae</taxon>
        <taxon>Macrophomina</taxon>
    </lineage>
</organism>
<keyword evidence="3" id="KW-0677">Repeat</keyword>
<reference evidence="9 10" key="1">
    <citation type="journal article" date="2012" name="BMC Genomics">
        <title>Tools to kill: Genome of one of the most destructive plant pathogenic fungi Macrophomina phaseolina.</title>
        <authorList>
            <person name="Islam M.S."/>
            <person name="Haque M.S."/>
            <person name="Islam M.M."/>
            <person name="Emdad E.M."/>
            <person name="Halim A."/>
            <person name="Hossen Q.M.M."/>
            <person name="Hossain M.Z."/>
            <person name="Ahmed B."/>
            <person name="Rahim S."/>
            <person name="Rahman M.S."/>
            <person name="Alam M.M."/>
            <person name="Hou S."/>
            <person name="Wan X."/>
            <person name="Saito J.A."/>
            <person name="Alam M."/>
        </authorList>
    </citation>
    <scope>NUCLEOTIDE SEQUENCE [LARGE SCALE GENOMIC DNA]</scope>
    <source>
        <strain evidence="9 10">MS6</strain>
    </source>
</reference>
<dbReference type="GO" id="GO:0005634">
    <property type="term" value="C:nucleus"/>
    <property type="evidence" value="ECO:0007669"/>
    <property type="project" value="UniProtKB-SubCell"/>
</dbReference>
<dbReference type="PANTHER" id="PTHR24406">
    <property type="entry name" value="TRANSCRIPTIONAL REPRESSOR CTCFL-RELATED"/>
    <property type="match status" value="1"/>
</dbReference>
<evidence type="ECO:0000256" key="6">
    <source>
        <dbReference type="ARBA" id="ARBA00023242"/>
    </source>
</evidence>
<evidence type="ECO:0000256" key="2">
    <source>
        <dbReference type="ARBA" id="ARBA00022723"/>
    </source>
</evidence>
<dbReference type="InterPro" id="IPR050888">
    <property type="entry name" value="ZnF_C2H2-type_TF"/>
</dbReference>
<evidence type="ECO:0000313" key="9">
    <source>
        <dbReference type="EMBL" id="EKG19464.1"/>
    </source>
</evidence>
<dbReference type="OrthoDB" id="6077919at2759"/>
<comment type="caution">
    <text evidence="9">The sequence shown here is derived from an EMBL/GenBank/DDBJ whole genome shotgun (WGS) entry which is preliminary data.</text>
</comment>
<dbReference type="InterPro" id="IPR013087">
    <property type="entry name" value="Znf_C2H2_type"/>
</dbReference>
<dbReference type="SMART" id="SM00355">
    <property type="entry name" value="ZnF_C2H2"/>
    <property type="match status" value="8"/>
</dbReference>
<sequence length="580" mass="65630">MRSLCFCHRCISFNQKLLTMALQPEDEMMADFIPLQSEDAPQGPCLSGISAKAHFHEIHPEVEIYEHKCVCGRYFKELKNMRTHQKATGHGACVCGENFSSYPELHRHRYEAVHFVRCTCDRIFGSTQHLRSHQRLEEHVGYRDTKKGSLKTGAIESDTLNEVLCPCGGQLLDDGSSDEPPLRCECGRVFEDKYGPPRDSYDPATTVFTCCNCGRDYDTWDEMWQHQLFMHHPCIACHRIFICEARLMRHQRATGHCYCAACGEHFMTPDRLRQHLLDTHRVDRATVFQDALDERLTPGPDRLPTADPTHPPVYKGGFKSGKNFLHLSLRCRVCGTEFTSPKTLHDHRTRGWHDPFTQVRCPFTRSCDLAAAGDGDDGNAHSFASVSGLLHHLEASQCGSGITLADLNDALRGGALERFVLEQYHFRPTPRNPCDALSDKEVFELCERQVREQEEQQQAGHGDGQGDVVGSGKRLKLKCPLCAPHWKTYPTVAQLKAHLVMYNHTPRFLRYPEYVRLPPTKSKRKQDFGAWSGLAHSLETLLCAGEIEGVQRALDEIEEALRRLGSMEEGGLEEADMVVD</sequence>
<evidence type="ECO:0000256" key="3">
    <source>
        <dbReference type="ARBA" id="ARBA00022737"/>
    </source>
</evidence>
<evidence type="ECO:0000259" key="8">
    <source>
        <dbReference type="PROSITE" id="PS50157"/>
    </source>
</evidence>
<dbReference type="InParanoid" id="K2SAP5"/>
<dbReference type="HOGENOM" id="CLU_033740_0_0_1"/>
<protein>
    <submittedName>
        <fullName evidence="9">Zinc finger C2H2-type protein</fullName>
    </submittedName>
</protein>
<dbReference type="EMBL" id="AHHD01000163">
    <property type="protein sequence ID" value="EKG19464.1"/>
    <property type="molecule type" value="Genomic_DNA"/>
</dbReference>
<comment type="subcellular location">
    <subcellularLocation>
        <location evidence="1">Nucleus</location>
    </subcellularLocation>
</comment>
<accession>K2SAP5</accession>
<proteinExistence type="predicted"/>
<evidence type="ECO:0000256" key="4">
    <source>
        <dbReference type="ARBA" id="ARBA00022771"/>
    </source>
</evidence>
<evidence type="ECO:0000256" key="7">
    <source>
        <dbReference type="PROSITE-ProRule" id="PRU00042"/>
    </source>
</evidence>
<name>K2SAP5_MACPH</name>
<keyword evidence="6" id="KW-0539">Nucleus</keyword>
<dbReference type="GO" id="GO:0008270">
    <property type="term" value="F:zinc ion binding"/>
    <property type="evidence" value="ECO:0007669"/>
    <property type="project" value="UniProtKB-KW"/>
</dbReference>
<feature type="domain" description="C2H2-type" evidence="8">
    <location>
        <begin position="257"/>
        <end position="285"/>
    </location>
</feature>
<keyword evidence="5" id="KW-0862">Zinc</keyword>
<evidence type="ECO:0000313" key="10">
    <source>
        <dbReference type="Proteomes" id="UP000007129"/>
    </source>
</evidence>
<dbReference type="VEuPathDB" id="FungiDB:MPH_03328"/>
<dbReference type="STRING" id="1126212.K2SAP5"/>
<keyword evidence="2" id="KW-0479">Metal-binding</keyword>